<dbReference type="OMA" id="AEINYFE"/>
<evidence type="ECO:0000259" key="21">
    <source>
        <dbReference type="PROSITE" id="PS50026"/>
    </source>
</evidence>
<evidence type="ECO:0000259" key="22">
    <source>
        <dbReference type="PROSITE" id="PS51051"/>
    </source>
</evidence>
<feature type="domain" description="EGF-like" evidence="21">
    <location>
        <begin position="439"/>
        <end position="474"/>
    </location>
</feature>
<dbReference type="FunFam" id="2.10.25.140:FF:000001">
    <property type="entry name" value="Delta-like protein"/>
    <property type="match status" value="1"/>
</dbReference>
<keyword evidence="6" id="KW-0964">Secreted</keyword>
<dbReference type="GO" id="GO:0005737">
    <property type="term" value="C:cytoplasm"/>
    <property type="evidence" value="ECO:0007669"/>
    <property type="project" value="UniProtKB-SubCell"/>
</dbReference>
<dbReference type="PANTHER" id="PTHR24033:SF232">
    <property type="entry name" value="LAMININ SUBUNIT GAMMA-2-RELATED"/>
    <property type="match status" value="1"/>
</dbReference>
<feature type="compositionally biased region" description="Low complexity" evidence="19">
    <location>
        <begin position="751"/>
        <end position="763"/>
    </location>
</feature>
<dbReference type="FunFam" id="2.10.25.10:FF:000832">
    <property type="entry name" value="Delta-like protein"/>
    <property type="match status" value="1"/>
</dbReference>
<dbReference type="InParanoid" id="A0A7M6UUZ3"/>
<dbReference type="GO" id="GO:0007219">
    <property type="term" value="P:Notch signaling pathway"/>
    <property type="evidence" value="ECO:0007669"/>
    <property type="project" value="InterPro"/>
</dbReference>
<protein>
    <recommendedName>
        <fullName evidence="18">Delta-like protein</fullName>
    </recommendedName>
</protein>
<evidence type="ECO:0000256" key="4">
    <source>
        <dbReference type="ARBA" id="ARBA00022473"/>
    </source>
</evidence>
<feature type="transmembrane region" description="Helical" evidence="20">
    <location>
        <begin position="594"/>
        <end position="616"/>
    </location>
</feature>
<dbReference type="InterPro" id="IPR051830">
    <property type="entry name" value="NOTCH_homolog"/>
</dbReference>
<dbReference type="Pfam" id="PF01414">
    <property type="entry name" value="DSL"/>
    <property type="match status" value="1"/>
</dbReference>
<dbReference type="Gene3D" id="2.60.40.3510">
    <property type="match status" value="1"/>
</dbReference>
<evidence type="ECO:0000256" key="7">
    <source>
        <dbReference type="ARBA" id="ARBA00022536"/>
    </source>
</evidence>
<feature type="region of interest" description="Disordered" evidence="19">
    <location>
        <begin position="743"/>
        <end position="797"/>
    </location>
</feature>
<evidence type="ECO:0000256" key="18">
    <source>
        <dbReference type="RuleBase" id="RU280815"/>
    </source>
</evidence>
<dbReference type="FunFam" id="2.10.25.10:FF:000230">
    <property type="entry name" value="Delta-like protein"/>
    <property type="match status" value="1"/>
</dbReference>
<dbReference type="Gene3D" id="2.10.25.140">
    <property type="match status" value="1"/>
</dbReference>
<keyword evidence="7 16" id="KW-0245">EGF-like domain</keyword>
<evidence type="ECO:0000313" key="24">
    <source>
        <dbReference type="Proteomes" id="UP000007110"/>
    </source>
</evidence>
<reference evidence="24" key="1">
    <citation type="submission" date="2015-02" db="EMBL/GenBank/DDBJ databases">
        <title>Genome sequencing for Strongylocentrotus purpuratus.</title>
        <authorList>
            <person name="Murali S."/>
            <person name="Liu Y."/>
            <person name="Vee V."/>
            <person name="English A."/>
            <person name="Wang M."/>
            <person name="Skinner E."/>
            <person name="Han Y."/>
            <person name="Muzny D.M."/>
            <person name="Worley K.C."/>
            <person name="Gibbs R.A."/>
        </authorList>
    </citation>
    <scope>NUCLEOTIDE SEQUENCE</scope>
</reference>
<evidence type="ECO:0000256" key="14">
    <source>
        <dbReference type="ARBA" id="ARBA00023157"/>
    </source>
</evidence>
<feature type="domain" description="EGF-like" evidence="21">
    <location>
        <begin position="514"/>
        <end position="552"/>
    </location>
</feature>
<reference evidence="23" key="2">
    <citation type="submission" date="2021-01" db="UniProtKB">
        <authorList>
            <consortium name="EnsemblMetazoa"/>
        </authorList>
    </citation>
    <scope>IDENTIFICATION</scope>
</reference>
<feature type="region of interest" description="Disordered" evidence="19">
    <location>
        <begin position="622"/>
        <end position="644"/>
    </location>
</feature>
<evidence type="ECO:0000313" key="23">
    <source>
        <dbReference type="EnsemblMetazoa" id="NP_001027542"/>
    </source>
</evidence>
<keyword evidence="8 18" id="KW-0812">Transmembrane</keyword>
<feature type="disulfide bond" evidence="16">
    <location>
        <begin position="391"/>
        <end position="400"/>
    </location>
</feature>
<dbReference type="FunFam" id="2.10.25.10:FF:000246">
    <property type="entry name" value="EGF-like repeat and discoidin I-like domain-containing protein 3"/>
    <property type="match status" value="1"/>
</dbReference>
<feature type="domain" description="EGF-like" evidence="21">
    <location>
        <begin position="365"/>
        <end position="401"/>
    </location>
</feature>
<comment type="caution">
    <text evidence="16">Lacks conserved residue(s) required for the propagation of feature annotation.</text>
</comment>
<dbReference type="KEGG" id="spu:373299"/>
<keyword evidence="24" id="KW-1185">Reference proteome</keyword>
<evidence type="ECO:0000256" key="19">
    <source>
        <dbReference type="SAM" id="MobiDB-lite"/>
    </source>
</evidence>
<dbReference type="InterPro" id="IPR018097">
    <property type="entry name" value="EGF_Ca-bd_CS"/>
</dbReference>
<proteinExistence type="predicted"/>
<feature type="disulfide bond" evidence="16">
    <location>
        <begin position="542"/>
        <end position="551"/>
    </location>
</feature>
<feature type="domain" description="EGF-like" evidence="21">
    <location>
        <begin position="402"/>
        <end position="438"/>
    </location>
</feature>
<feature type="disulfide bond" evidence="16">
    <location>
        <begin position="502"/>
        <end position="511"/>
    </location>
</feature>
<dbReference type="RefSeq" id="NP_001027542.1">
    <property type="nucleotide sequence ID" value="NM_001032370.1"/>
</dbReference>
<feature type="domain" description="DSL" evidence="22">
    <location>
        <begin position="182"/>
        <end position="226"/>
    </location>
</feature>
<dbReference type="Proteomes" id="UP000007110">
    <property type="component" value="Unassembled WGS sequence"/>
</dbReference>
<evidence type="ECO:0000256" key="16">
    <source>
        <dbReference type="PROSITE-ProRule" id="PRU00076"/>
    </source>
</evidence>
<keyword evidence="9 18" id="KW-0732">Signal</keyword>
<evidence type="ECO:0000256" key="2">
    <source>
        <dbReference type="ARBA" id="ARBA00004496"/>
    </source>
</evidence>
<keyword evidence="5" id="KW-0963">Cytoplasm</keyword>
<evidence type="ECO:0000256" key="9">
    <source>
        <dbReference type="ARBA" id="ARBA00022729"/>
    </source>
</evidence>
<feature type="disulfide bond" evidence="17">
    <location>
        <begin position="217"/>
        <end position="226"/>
    </location>
</feature>
<dbReference type="Pfam" id="PF00008">
    <property type="entry name" value="EGF"/>
    <property type="match status" value="6"/>
</dbReference>
<dbReference type="Pfam" id="PF07657">
    <property type="entry name" value="MNNL"/>
    <property type="match status" value="1"/>
</dbReference>
<evidence type="ECO:0000256" key="5">
    <source>
        <dbReference type="ARBA" id="ARBA00022490"/>
    </source>
</evidence>
<sequence length="797" mass="87773">MFFGTMGRFNWSNTVIFALQWISIISKVTTAAGTFELRLNSFSNDQAKDINGQCCGNNTSTDQCVGPCRTYFTVCLLHFLREIPEEPLPGQCTFAFRNTSVLGENSFEVHDGLIQIDFDIDWPRDFSLALDAWHDESSTGFKDGNRRRLETLRIHRSLNVSTTWSNYTYPTSLHTLDYSYRVVCAETYYGSQCRDACIPKDDLFGHYLCDKDGGRVCMDGWEGNWCEHAVCSEGCVHGSCDSPNSCRCDNGYKGTACDQCETYAGCEQGTCTVPGECVCNVGWGGLLCERDLNYCTNQHPCMNGGTCRNEGPLGFQCYCLPSFTGHTCETAETCPCLNGGTCRSGSDGYTCLCPGGYTGDLCQTQVPRCDSNMCMNGSTCSETFDGYRCACQEGYTGTHCEIRDHCSSSPCRNGATCLNNNVAYQCRCPDGFRGDQCEENLCATHGCENGGTCRAESDSVHCECPRGFNGDHCQNNVNDCVASPCKNGGVCFDLVNDYRCECAFGFGGPNCSDHFTVCDGDNPCENGGTCLQDVMGGFMCECAEGWIGTTCTQSTGKEQTPKPSTDWQRGSQQPNLRATSSPITNFGLSDTMQLAIYVAFGLLVIVLVIILIIVVYRKQHHPDPRQNDLESNTTSTPNNRNRHTYKDNFSQEEKVLPLLSISEKVCNKEQDTYSKASQNTSSALQQKKTNHYSIKEYEGPPPSVNKLLIIPTSSSMNYAPPSRQSFPRYDSEEYYYYDEKSVQLKRPDSLQTPSQSSSSQSTPRHTGTCPISQISAVVEDSRGTTTSTSVGLHATEV</sequence>
<evidence type="ECO:0000256" key="12">
    <source>
        <dbReference type="ARBA" id="ARBA00022989"/>
    </source>
</evidence>
<dbReference type="GO" id="GO:0005509">
    <property type="term" value="F:calcium ion binding"/>
    <property type="evidence" value="ECO:0007669"/>
    <property type="project" value="InterPro"/>
</dbReference>
<name>A0A7M6UUZ3_STRPU</name>
<dbReference type="OrthoDB" id="283575at2759"/>
<dbReference type="EnsemblMetazoa" id="NM_001032370">
    <property type="protein sequence ID" value="NP_001027542"/>
    <property type="gene ID" value="GeneID_373299"/>
</dbReference>
<feature type="region of interest" description="Disordered" evidence="19">
    <location>
        <begin position="553"/>
        <end position="578"/>
    </location>
</feature>
<keyword evidence="4 18" id="KW-0217">Developmental protein</keyword>
<dbReference type="Pfam" id="PF21700">
    <property type="entry name" value="EGF_DL_JAG"/>
    <property type="match status" value="1"/>
</dbReference>
<dbReference type="AlphaFoldDB" id="A0A7M6UUZ3"/>
<dbReference type="FunFam" id="2.10.25.10:FF:000425">
    <property type="entry name" value="Eyes shut homolog"/>
    <property type="match status" value="1"/>
</dbReference>
<evidence type="ECO:0000256" key="3">
    <source>
        <dbReference type="ARBA" id="ARBA00004613"/>
    </source>
</evidence>
<dbReference type="InterPro" id="IPR001774">
    <property type="entry name" value="DSL"/>
</dbReference>
<dbReference type="PROSITE" id="PS51051">
    <property type="entry name" value="DSL"/>
    <property type="match status" value="1"/>
</dbReference>
<evidence type="ECO:0000256" key="17">
    <source>
        <dbReference type="PROSITE-ProRule" id="PRU00377"/>
    </source>
</evidence>
<feature type="disulfide bond" evidence="16">
    <location>
        <begin position="353"/>
        <end position="362"/>
    </location>
</feature>
<dbReference type="GO" id="GO:0005886">
    <property type="term" value="C:plasma membrane"/>
    <property type="evidence" value="ECO:0007669"/>
    <property type="project" value="UniProtKB-ARBA"/>
</dbReference>
<dbReference type="InterPro" id="IPR001881">
    <property type="entry name" value="EGF-like_Ca-bd_dom"/>
</dbReference>
<dbReference type="PROSITE" id="PS01187">
    <property type="entry name" value="EGF_CA"/>
    <property type="match status" value="1"/>
</dbReference>
<keyword evidence="11" id="KW-0106">Calcium</keyword>
<accession>A0A7M6UUZ3</accession>
<keyword evidence="10 18" id="KW-0677">Repeat</keyword>
<dbReference type="FunFam" id="2.10.25.10:FF:000064">
    <property type="entry name" value="Delta-like protein"/>
    <property type="match status" value="1"/>
</dbReference>
<feature type="disulfide bond" evidence="17">
    <location>
        <begin position="197"/>
        <end position="209"/>
    </location>
</feature>
<organism evidence="23 24">
    <name type="scientific">Strongylocentrotus purpuratus</name>
    <name type="common">Purple sea urchin</name>
    <dbReference type="NCBI Taxonomy" id="7668"/>
    <lineage>
        <taxon>Eukaryota</taxon>
        <taxon>Metazoa</taxon>
        <taxon>Echinodermata</taxon>
        <taxon>Eleutherozoa</taxon>
        <taxon>Echinozoa</taxon>
        <taxon>Echinoidea</taxon>
        <taxon>Euechinoidea</taxon>
        <taxon>Echinacea</taxon>
        <taxon>Camarodonta</taxon>
        <taxon>Echinidea</taxon>
        <taxon>Strongylocentrotidae</taxon>
        <taxon>Strongylocentrotus</taxon>
    </lineage>
</organism>
<dbReference type="SMART" id="SM00179">
    <property type="entry name" value="EGF_CA"/>
    <property type="match status" value="7"/>
</dbReference>
<dbReference type="Gene3D" id="2.10.25.10">
    <property type="entry name" value="Laminin"/>
    <property type="match status" value="8"/>
</dbReference>
<feature type="domain" description="EGF-like" evidence="21">
    <location>
        <begin position="330"/>
        <end position="363"/>
    </location>
</feature>
<dbReference type="PANTHER" id="PTHR24033">
    <property type="entry name" value="EGF-LIKE DOMAIN-CONTAINING PROTEIN"/>
    <property type="match status" value="1"/>
</dbReference>
<evidence type="ECO:0000256" key="20">
    <source>
        <dbReference type="SAM" id="Phobius"/>
    </source>
</evidence>
<keyword evidence="15" id="KW-0325">Glycoprotein</keyword>
<dbReference type="PROSITE" id="PS00022">
    <property type="entry name" value="EGF_1"/>
    <property type="match status" value="9"/>
</dbReference>
<dbReference type="InterPro" id="IPR011651">
    <property type="entry name" value="Notch_ligand_N"/>
</dbReference>
<dbReference type="CDD" id="cd00054">
    <property type="entry name" value="EGF_CA"/>
    <property type="match status" value="7"/>
</dbReference>
<dbReference type="InterPro" id="IPR000742">
    <property type="entry name" value="EGF"/>
</dbReference>
<comment type="function">
    <text evidence="18">Putative Notch ligand involved in the mediation of Notch signaling.</text>
</comment>
<evidence type="ECO:0000256" key="11">
    <source>
        <dbReference type="ARBA" id="ARBA00022837"/>
    </source>
</evidence>
<dbReference type="SUPFAM" id="SSF57196">
    <property type="entry name" value="EGF/Laminin"/>
    <property type="match status" value="7"/>
</dbReference>
<evidence type="ECO:0000256" key="10">
    <source>
        <dbReference type="ARBA" id="ARBA00022737"/>
    </source>
</evidence>
<dbReference type="CTD" id="42313"/>
<evidence type="ECO:0000256" key="8">
    <source>
        <dbReference type="ARBA" id="ARBA00022692"/>
    </source>
</evidence>
<dbReference type="PROSITE" id="PS01186">
    <property type="entry name" value="EGF_2"/>
    <property type="match status" value="7"/>
</dbReference>
<keyword evidence="12 18" id="KW-1133">Transmembrane helix</keyword>
<dbReference type="GO" id="GO:0005576">
    <property type="term" value="C:extracellular region"/>
    <property type="evidence" value="ECO:0007669"/>
    <property type="project" value="UniProtKB-SubCell"/>
</dbReference>
<feature type="disulfide bond" evidence="16">
    <location>
        <begin position="319"/>
        <end position="328"/>
    </location>
</feature>
<evidence type="ECO:0000256" key="1">
    <source>
        <dbReference type="ARBA" id="ARBA00004479"/>
    </source>
</evidence>
<dbReference type="GO" id="GO:0048666">
    <property type="term" value="P:neuron development"/>
    <property type="evidence" value="ECO:0007669"/>
    <property type="project" value="UniProtKB-ARBA"/>
</dbReference>
<feature type="disulfide bond" evidence="16">
    <location>
        <begin position="428"/>
        <end position="437"/>
    </location>
</feature>
<dbReference type="GO" id="GO:0042063">
    <property type="term" value="P:gliogenesis"/>
    <property type="evidence" value="ECO:0007669"/>
    <property type="project" value="UniProtKB-ARBA"/>
</dbReference>
<evidence type="ECO:0000256" key="15">
    <source>
        <dbReference type="ARBA" id="ARBA00023180"/>
    </source>
</evidence>
<dbReference type="SMART" id="SM00181">
    <property type="entry name" value="EGF"/>
    <property type="match status" value="9"/>
</dbReference>
<feature type="disulfide bond" evidence="17">
    <location>
        <begin position="184"/>
        <end position="193"/>
    </location>
</feature>
<dbReference type="SMART" id="SM00051">
    <property type="entry name" value="DSL"/>
    <property type="match status" value="1"/>
</dbReference>
<evidence type="ECO:0000256" key="13">
    <source>
        <dbReference type="ARBA" id="ARBA00023136"/>
    </source>
</evidence>
<keyword evidence="14 16" id="KW-1015">Disulfide bond</keyword>
<keyword evidence="13 18" id="KW-0472">Membrane</keyword>
<dbReference type="InterPro" id="IPR000152">
    <property type="entry name" value="EGF-type_Asp/Asn_hydroxyl_site"/>
</dbReference>
<dbReference type="PROSITE" id="PS00010">
    <property type="entry name" value="ASX_HYDROXYL"/>
    <property type="match status" value="2"/>
</dbReference>
<dbReference type="GO" id="GO:0005112">
    <property type="term" value="F:Notch binding"/>
    <property type="evidence" value="ECO:0000318"/>
    <property type="project" value="GO_Central"/>
</dbReference>
<dbReference type="PROSITE" id="PS50026">
    <property type="entry name" value="EGF_3"/>
    <property type="match status" value="7"/>
</dbReference>
<feature type="domain" description="EGF-like" evidence="21">
    <location>
        <begin position="476"/>
        <end position="512"/>
    </location>
</feature>
<feature type="disulfide bond" evidence="16">
    <location>
        <begin position="464"/>
        <end position="473"/>
    </location>
</feature>
<dbReference type="GO" id="GO:0000902">
    <property type="term" value="P:cell morphogenesis"/>
    <property type="evidence" value="ECO:0007669"/>
    <property type="project" value="UniProtKB-ARBA"/>
</dbReference>
<evidence type="ECO:0000256" key="6">
    <source>
        <dbReference type="ARBA" id="ARBA00022525"/>
    </source>
</evidence>
<comment type="subcellular location">
    <subcellularLocation>
        <location evidence="2">Cytoplasm</location>
    </subcellularLocation>
    <subcellularLocation>
        <location evidence="1 18">Membrane</location>
        <topology evidence="1 18">Single-pass type I membrane protein</topology>
    </subcellularLocation>
    <subcellularLocation>
        <location evidence="3">Secreted</location>
    </subcellularLocation>
</comment>
<feature type="domain" description="EGF-like" evidence="21">
    <location>
        <begin position="291"/>
        <end position="329"/>
    </location>
</feature>
<dbReference type="GeneID" id="373299"/>